<dbReference type="InterPro" id="IPR003594">
    <property type="entry name" value="HATPase_dom"/>
</dbReference>
<evidence type="ECO:0000259" key="10">
    <source>
        <dbReference type="PROSITE" id="PS50109"/>
    </source>
</evidence>
<dbReference type="InterPro" id="IPR000700">
    <property type="entry name" value="PAS-assoc_C"/>
</dbReference>
<dbReference type="InterPro" id="IPR000014">
    <property type="entry name" value="PAS"/>
</dbReference>
<evidence type="ECO:0000256" key="8">
    <source>
        <dbReference type="SAM" id="MobiDB-lite"/>
    </source>
</evidence>
<dbReference type="PROSITE" id="PS50112">
    <property type="entry name" value="PAS"/>
    <property type="match status" value="1"/>
</dbReference>
<dbReference type="Gene3D" id="1.10.287.130">
    <property type="match status" value="1"/>
</dbReference>
<keyword evidence="3" id="KW-0597">Phosphoprotein</keyword>
<dbReference type="Pfam" id="PF13426">
    <property type="entry name" value="PAS_9"/>
    <property type="match status" value="1"/>
</dbReference>
<evidence type="ECO:0000256" key="1">
    <source>
        <dbReference type="ARBA" id="ARBA00000085"/>
    </source>
</evidence>
<dbReference type="PANTHER" id="PTHR42878:SF15">
    <property type="entry name" value="BACTERIOPHYTOCHROME"/>
    <property type="match status" value="1"/>
</dbReference>
<sequence length="518" mass="58593">MLQLIGSVLSSIGLFFLHLFETDGFPARWYCGSVWHEEPGVGWLHIVSDVAIFGAYLTIPVVLAYFLFRRRDLPFPTVIALFALFIVSCGVGHLVEAIIFWEPVYRFSGLIKAVTAIVSWGTVVALFPLIPRVLDLPNLEKMNAQLEAEIAERRRAEALFRTIFFGVPNGIIMVDPLGTLKMVNHRVTQMFGYSEDEMIGKSVEMLIPKAIRDRHQALRESFFKAPRMRMMGEGRDLYATRKDGNELPVEIGLNPIQIGNEQFVLASIVDISERKRSERSLAEYTRQLEKSNEELDEFAYVASHDLRSPLQAVKNLANWIRDDNAETLSDESVRHVDLMHQRIQRMERLLDDLLQYSRVGRVEQSIGEVDVAKLLDAIIDTLPRPEKMQVQVKPGMPVLRTLRAPLDLTLSNLIQNAIKHHDRDDGIIKVSCEDAGDYIRFSVEDDGPGISPEFHERIFKMFETLRPRDDVEGSGMGLSLVQKTVETIGGTISLESQPGQGSTFSFTWPKNTPLGDQE</sequence>
<dbReference type="Gene3D" id="3.30.450.20">
    <property type="entry name" value="PAS domain"/>
    <property type="match status" value="1"/>
</dbReference>
<dbReference type="EMBL" id="PUIA01000010">
    <property type="protein sequence ID" value="PQO40794.1"/>
    <property type="molecule type" value="Genomic_DNA"/>
</dbReference>
<evidence type="ECO:0000259" key="12">
    <source>
        <dbReference type="PROSITE" id="PS50113"/>
    </source>
</evidence>
<feature type="transmembrane region" description="Helical" evidence="9">
    <location>
        <begin position="113"/>
        <end position="134"/>
    </location>
</feature>
<keyword evidence="9" id="KW-0812">Transmembrane</keyword>
<dbReference type="GO" id="GO:0016020">
    <property type="term" value="C:membrane"/>
    <property type="evidence" value="ECO:0007669"/>
    <property type="project" value="UniProtKB-SubCell"/>
</dbReference>
<dbReference type="CDD" id="cd00075">
    <property type="entry name" value="HATPase"/>
    <property type="match status" value="1"/>
</dbReference>
<evidence type="ECO:0000313" key="14">
    <source>
        <dbReference type="Proteomes" id="UP000240009"/>
    </source>
</evidence>
<dbReference type="SUPFAM" id="SSF55874">
    <property type="entry name" value="ATPase domain of HSP90 chaperone/DNA topoisomerase II/histidine kinase"/>
    <property type="match status" value="1"/>
</dbReference>
<evidence type="ECO:0000256" key="3">
    <source>
        <dbReference type="ARBA" id="ARBA00022553"/>
    </source>
</evidence>
<evidence type="ECO:0000256" key="7">
    <source>
        <dbReference type="SAM" id="Coils"/>
    </source>
</evidence>
<name>A0A2S8G9M3_9BACT</name>
<feature type="transmembrane region" description="Helical" evidence="9">
    <location>
        <begin position="80"/>
        <end position="101"/>
    </location>
</feature>
<comment type="catalytic activity">
    <reaction evidence="1">
        <text>ATP + protein L-histidine = ADP + protein N-phospho-L-histidine.</text>
        <dbReference type="EC" id="2.7.13.3"/>
    </reaction>
</comment>
<dbReference type="InterPro" id="IPR058544">
    <property type="entry name" value="ETR1_N"/>
</dbReference>
<dbReference type="PROSITE" id="PS50113">
    <property type="entry name" value="PAC"/>
    <property type="match status" value="1"/>
</dbReference>
<dbReference type="RefSeq" id="WP_105349701.1">
    <property type="nucleotide sequence ID" value="NZ_PUIA01000010.1"/>
</dbReference>
<dbReference type="OrthoDB" id="231918at2"/>
<feature type="compositionally biased region" description="Polar residues" evidence="8">
    <location>
        <begin position="494"/>
        <end position="510"/>
    </location>
</feature>
<dbReference type="AlphaFoldDB" id="A0A2S8G9M3"/>
<evidence type="ECO:0000256" key="2">
    <source>
        <dbReference type="ARBA" id="ARBA00012438"/>
    </source>
</evidence>
<dbReference type="SMART" id="SM00388">
    <property type="entry name" value="HisKA"/>
    <property type="match status" value="1"/>
</dbReference>
<evidence type="ECO:0000256" key="6">
    <source>
        <dbReference type="ARBA" id="ARBA00023136"/>
    </source>
</evidence>
<protein>
    <recommendedName>
        <fullName evidence="2">histidine kinase</fullName>
        <ecNumber evidence="2">2.7.13.3</ecNumber>
    </recommendedName>
</protein>
<dbReference type="Proteomes" id="UP000240009">
    <property type="component" value="Unassembled WGS sequence"/>
</dbReference>
<dbReference type="Gene3D" id="3.30.565.10">
    <property type="entry name" value="Histidine kinase-like ATPase, C-terminal domain"/>
    <property type="match status" value="1"/>
</dbReference>
<dbReference type="GO" id="GO:0007234">
    <property type="term" value="P:osmosensory signaling via phosphorelay pathway"/>
    <property type="evidence" value="ECO:0007669"/>
    <property type="project" value="TreeGrafter"/>
</dbReference>
<dbReference type="InterPro" id="IPR036890">
    <property type="entry name" value="HATPase_C_sf"/>
</dbReference>
<keyword evidence="6 9" id="KW-0472">Membrane</keyword>
<dbReference type="InterPro" id="IPR036097">
    <property type="entry name" value="HisK_dim/P_sf"/>
</dbReference>
<proteinExistence type="predicted"/>
<dbReference type="PRINTS" id="PR00344">
    <property type="entry name" value="BCTRLSENSOR"/>
</dbReference>
<evidence type="ECO:0000256" key="5">
    <source>
        <dbReference type="ARBA" id="ARBA00022777"/>
    </source>
</evidence>
<evidence type="ECO:0000259" key="11">
    <source>
        <dbReference type="PROSITE" id="PS50112"/>
    </source>
</evidence>
<dbReference type="NCBIfam" id="TIGR00229">
    <property type="entry name" value="sensory_box"/>
    <property type="match status" value="1"/>
</dbReference>
<dbReference type="Pfam" id="PF00512">
    <property type="entry name" value="HisKA"/>
    <property type="match status" value="1"/>
</dbReference>
<feature type="transmembrane region" description="Helical" evidence="9">
    <location>
        <begin position="46"/>
        <end position="68"/>
    </location>
</feature>
<dbReference type="EC" id="2.7.13.3" evidence="2"/>
<feature type="coiled-coil region" evidence="7">
    <location>
        <begin position="274"/>
        <end position="301"/>
    </location>
</feature>
<dbReference type="InterPro" id="IPR003661">
    <property type="entry name" value="HisK_dim/P_dom"/>
</dbReference>
<dbReference type="Pfam" id="PF25487">
    <property type="entry name" value="ETR1_N"/>
    <property type="match status" value="1"/>
</dbReference>
<keyword evidence="5 13" id="KW-0418">Kinase</keyword>
<keyword evidence="4" id="KW-0808">Transferase</keyword>
<gene>
    <name evidence="13" type="ORF">C5Y96_01070</name>
</gene>
<dbReference type="SMART" id="SM00091">
    <property type="entry name" value="PAS"/>
    <property type="match status" value="1"/>
</dbReference>
<dbReference type="GO" id="GO:0000155">
    <property type="term" value="F:phosphorelay sensor kinase activity"/>
    <property type="evidence" value="ECO:0007669"/>
    <property type="project" value="InterPro"/>
</dbReference>
<feature type="domain" description="PAS" evidence="11">
    <location>
        <begin position="156"/>
        <end position="225"/>
    </location>
</feature>
<feature type="region of interest" description="Disordered" evidence="8">
    <location>
        <begin position="494"/>
        <end position="518"/>
    </location>
</feature>
<dbReference type="PANTHER" id="PTHR42878">
    <property type="entry name" value="TWO-COMPONENT HISTIDINE KINASE"/>
    <property type="match status" value="1"/>
</dbReference>
<comment type="caution">
    <text evidence="13">The sequence shown here is derived from an EMBL/GenBank/DDBJ whole genome shotgun (WGS) entry which is preliminary data.</text>
</comment>
<keyword evidence="7" id="KW-0175">Coiled coil</keyword>
<evidence type="ECO:0000313" key="13">
    <source>
        <dbReference type="EMBL" id="PQO40794.1"/>
    </source>
</evidence>
<evidence type="ECO:0000256" key="9">
    <source>
        <dbReference type="SAM" id="Phobius"/>
    </source>
</evidence>
<dbReference type="InterPro" id="IPR050351">
    <property type="entry name" value="BphY/WalK/GraS-like"/>
</dbReference>
<organism evidence="13 14">
    <name type="scientific">Blastopirellula marina</name>
    <dbReference type="NCBI Taxonomy" id="124"/>
    <lineage>
        <taxon>Bacteria</taxon>
        <taxon>Pseudomonadati</taxon>
        <taxon>Planctomycetota</taxon>
        <taxon>Planctomycetia</taxon>
        <taxon>Pirellulales</taxon>
        <taxon>Pirellulaceae</taxon>
        <taxon>Blastopirellula</taxon>
    </lineage>
</organism>
<dbReference type="PROSITE" id="PS50109">
    <property type="entry name" value="HIS_KIN"/>
    <property type="match status" value="1"/>
</dbReference>
<accession>A0A2S8G9M3</accession>
<dbReference type="GO" id="GO:0000156">
    <property type="term" value="F:phosphorelay response regulator activity"/>
    <property type="evidence" value="ECO:0007669"/>
    <property type="project" value="TreeGrafter"/>
</dbReference>
<dbReference type="InterPro" id="IPR004358">
    <property type="entry name" value="Sig_transdc_His_kin-like_C"/>
</dbReference>
<keyword evidence="9" id="KW-1133">Transmembrane helix</keyword>
<dbReference type="SUPFAM" id="SSF47384">
    <property type="entry name" value="Homodimeric domain of signal transducing histidine kinase"/>
    <property type="match status" value="1"/>
</dbReference>
<reference evidence="13 14" key="1">
    <citation type="submission" date="2018-02" db="EMBL/GenBank/DDBJ databases">
        <title>Comparative genomes isolates from brazilian mangrove.</title>
        <authorList>
            <person name="Araujo J.E."/>
            <person name="Taketani R.G."/>
            <person name="Silva M.C.P."/>
            <person name="Loureco M.V."/>
            <person name="Andreote F.D."/>
        </authorList>
    </citation>
    <scope>NUCLEOTIDE SEQUENCE [LARGE SCALE GENOMIC DNA]</scope>
    <source>
        <strain evidence="13 14">HEX-2 MGV</strain>
    </source>
</reference>
<dbReference type="InterPro" id="IPR035965">
    <property type="entry name" value="PAS-like_dom_sf"/>
</dbReference>
<dbReference type="InterPro" id="IPR005467">
    <property type="entry name" value="His_kinase_dom"/>
</dbReference>
<dbReference type="CDD" id="cd00130">
    <property type="entry name" value="PAS"/>
    <property type="match status" value="1"/>
</dbReference>
<dbReference type="SUPFAM" id="SSF55785">
    <property type="entry name" value="PYP-like sensor domain (PAS domain)"/>
    <property type="match status" value="1"/>
</dbReference>
<dbReference type="CDD" id="cd00082">
    <property type="entry name" value="HisKA"/>
    <property type="match status" value="1"/>
</dbReference>
<dbReference type="Pfam" id="PF02518">
    <property type="entry name" value="HATPase_c"/>
    <property type="match status" value="1"/>
</dbReference>
<dbReference type="GO" id="GO:0030295">
    <property type="term" value="F:protein kinase activator activity"/>
    <property type="evidence" value="ECO:0007669"/>
    <property type="project" value="TreeGrafter"/>
</dbReference>
<dbReference type="SMART" id="SM00387">
    <property type="entry name" value="HATPase_c"/>
    <property type="match status" value="1"/>
</dbReference>
<feature type="domain" description="PAC" evidence="12">
    <location>
        <begin position="233"/>
        <end position="283"/>
    </location>
</feature>
<feature type="domain" description="Histidine kinase" evidence="10">
    <location>
        <begin position="301"/>
        <end position="512"/>
    </location>
</feature>
<evidence type="ECO:0000256" key="4">
    <source>
        <dbReference type="ARBA" id="ARBA00022679"/>
    </source>
</evidence>